<feature type="non-terminal residue" evidence="2">
    <location>
        <position position="32"/>
    </location>
</feature>
<reference evidence="2" key="1">
    <citation type="submission" date="2018-05" db="EMBL/GenBank/DDBJ databases">
        <authorList>
            <person name="Lanie J.A."/>
            <person name="Ng W.-L."/>
            <person name="Kazmierczak K.M."/>
            <person name="Andrzejewski T.M."/>
            <person name="Davidsen T.M."/>
            <person name="Wayne K.J."/>
            <person name="Tettelin H."/>
            <person name="Glass J.I."/>
            <person name="Rusch D."/>
            <person name="Podicherti R."/>
            <person name="Tsui H.-C.T."/>
            <person name="Winkler M.E."/>
        </authorList>
    </citation>
    <scope>NUCLEOTIDE SEQUENCE</scope>
</reference>
<dbReference type="AlphaFoldDB" id="A0A382R974"/>
<evidence type="ECO:0000313" key="2">
    <source>
        <dbReference type="EMBL" id="SVC94249.1"/>
    </source>
</evidence>
<accession>A0A382R974</accession>
<sequence length="32" mass="3440">MNKEKILVTGAAGFIGFHLCKSLLDDGVEIYG</sequence>
<name>A0A382R974_9ZZZZ</name>
<dbReference type="EMBL" id="UINC01120032">
    <property type="protein sequence ID" value="SVC94249.1"/>
    <property type="molecule type" value="Genomic_DNA"/>
</dbReference>
<dbReference type="Gene3D" id="3.40.50.720">
    <property type="entry name" value="NAD(P)-binding Rossmann-like Domain"/>
    <property type="match status" value="1"/>
</dbReference>
<dbReference type="SUPFAM" id="SSF51735">
    <property type="entry name" value="NAD(P)-binding Rossmann-fold domains"/>
    <property type="match status" value="1"/>
</dbReference>
<protein>
    <recommendedName>
        <fullName evidence="1">NAD-dependent epimerase/dehydratase domain-containing protein</fullName>
    </recommendedName>
</protein>
<dbReference type="InterPro" id="IPR001509">
    <property type="entry name" value="Epimerase_deHydtase"/>
</dbReference>
<evidence type="ECO:0000259" key="1">
    <source>
        <dbReference type="Pfam" id="PF01370"/>
    </source>
</evidence>
<proteinExistence type="predicted"/>
<dbReference type="Pfam" id="PF01370">
    <property type="entry name" value="Epimerase"/>
    <property type="match status" value="1"/>
</dbReference>
<organism evidence="2">
    <name type="scientific">marine metagenome</name>
    <dbReference type="NCBI Taxonomy" id="408172"/>
    <lineage>
        <taxon>unclassified sequences</taxon>
        <taxon>metagenomes</taxon>
        <taxon>ecological metagenomes</taxon>
    </lineage>
</organism>
<dbReference type="InterPro" id="IPR036291">
    <property type="entry name" value="NAD(P)-bd_dom_sf"/>
</dbReference>
<gene>
    <name evidence="2" type="ORF">METZ01_LOCUS347103</name>
</gene>
<feature type="domain" description="NAD-dependent epimerase/dehydratase" evidence="1">
    <location>
        <begin position="6"/>
        <end position="32"/>
    </location>
</feature>